<evidence type="ECO:0000256" key="8">
    <source>
        <dbReference type="PIRSR" id="PIRSR038120-1"/>
    </source>
</evidence>
<keyword evidence="6 7" id="KW-0788">Thiol protease</keyword>
<accession>A0ABD6EV79</accession>
<name>A0ABD6EV79_9BILA</name>
<evidence type="ECO:0000256" key="4">
    <source>
        <dbReference type="ARBA" id="ARBA00022786"/>
    </source>
</evidence>
<proteinExistence type="inferred from homology"/>
<dbReference type="PANTHER" id="PTHR10589:SF16">
    <property type="entry name" value="UBIQUITIN CARBOXYL-TERMINAL HYDROLASE ISOZYME L5"/>
    <property type="match status" value="1"/>
</dbReference>
<feature type="domain" description="UCH catalytic" evidence="12">
    <location>
        <begin position="6"/>
        <end position="223"/>
    </location>
</feature>
<dbReference type="GO" id="GO:0006511">
    <property type="term" value="P:ubiquitin-dependent protein catabolic process"/>
    <property type="evidence" value="ECO:0007669"/>
    <property type="project" value="UniProtKB-UniRule"/>
</dbReference>
<protein>
    <recommendedName>
        <fullName evidence="7 11">Ubiquitin carboxyl-terminal hydrolase</fullName>
        <ecNumber evidence="7 11">3.4.19.12</ecNumber>
    </recommendedName>
</protein>
<evidence type="ECO:0000313" key="14">
    <source>
        <dbReference type="Proteomes" id="UP001608902"/>
    </source>
</evidence>
<feature type="active site" description="Nucleophile" evidence="8 10">
    <location>
        <position position="85"/>
    </location>
</feature>
<keyword evidence="3 7" id="KW-0645">Protease</keyword>
<dbReference type="GO" id="GO:0004843">
    <property type="term" value="F:cysteine-type deubiquitinase activity"/>
    <property type="evidence" value="ECO:0007669"/>
    <property type="project" value="UniProtKB-UniRule"/>
</dbReference>
<feature type="active site" description="Proton donor" evidence="8 10">
    <location>
        <position position="161"/>
    </location>
</feature>
<evidence type="ECO:0000259" key="12">
    <source>
        <dbReference type="PROSITE" id="PS52048"/>
    </source>
</evidence>
<dbReference type="Gene3D" id="3.40.532.10">
    <property type="entry name" value="Peptidase C12, ubiquitin carboxyl-terminal hydrolase"/>
    <property type="match status" value="1"/>
</dbReference>
<dbReference type="InterPro" id="IPR038765">
    <property type="entry name" value="Papain-like_cys_pep_sf"/>
</dbReference>
<dbReference type="InterPro" id="IPR041507">
    <property type="entry name" value="UCH_C"/>
</dbReference>
<comment type="catalytic activity">
    <reaction evidence="1 7 10 11">
        <text>Thiol-dependent hydrolysis of ester, thioester, amide, peptide and isopeptide bonds formed by the C-terminal Gly of ubiquitin (a 76-residue protein attached to proteins as an intracellular targeting signal).</text>
        <dbReference type="EC" id="3.4.19.12"/>
    </reaction>
</comment>
<evidence type="ECO:0000256" key="1">
    <source>
        <dbReference type="ARBA" id="ARBA00000707"/>
    </source>
</evidence>
<feature type="site" description="Transition state stabilizer" evidence="10">
    <location>
        <position position="79"/>
    </location>
</feature>
<dbReference type="SUPFAM" id="SSF54001">
    <property type="entry name" value="Cysteine proteinases"/>
    <property type="match status" value="1"/>
</dbReference>
<evidence type="ECO:0000256" key="5">
    <source>
        <dbReference type="ARBA" id="ARBA00022801"/>
    </source>
</evidence>
<evidence type="ECO:0000256" key="6">
    <source>
        <dbReference type="ARBA" id="ARBA00022807"/>
    </source>
</evidence>
<dbReference type="PRINTS" id="PR00707">
    <property type="entry name" value="UBCTHYDRLASE"/>
</dbReference>
<dbReference type="PROSITE" id="PS52048">
    <property type="entry name" value="UCH_DOMAIN"/>
    <property type="match status" value="1"/>
</dbReference>
<keyword evidence="5 7" id="KW-0378">Hydrolase</keyword>
<dbReference type="Pfam" id="PF18031">
    <property type="entry name" value="UCH_C"/>
    <property type="match status" value="1"/>
</dbReference>
<evidence type="ECO:0000256" key="10">
    <source>
        <dbReference type="PROSITE-ProRule" id="PRU01393"/>
    </source>
</evidence>
<dbReference type="Pfam" id="PF01088">
    <property type="entry name" value="Peptidase_C12"/>
    <property type="match status" value="1"/>
</dbReference>
<dbReference type="EC" id="3.4.19.12" evidence="7 11"/>
<dbReference type="CDD" id="cd09617">
    <property type="entry name" value="Peptidase_C12_UCH37_BAP1"/>
    <property type="match status" value="1"/>
</dbReference>
<keyword evidence="4 7" id="KW-0833">Ubl conjugation pathway</keyword>
<dbReference type="AlphaFoldDB" id="A0ABD6EV79"/>
<dbReference type="PANTHER" id="PTHR10589">
    <property type="entry name" value="UBIQUITIN CARBOXYL-TERMINAL HYDROLASE"/>
    <property type="match status" value="1"/>
</dbReference>
<evidence type="ECO:0000256" key="7">
    <source>
        <dbReference type="PIRNR" id="PIRNR038120"/>
    </source>
</evidence>
<feature type="site" description="Important for enzyme activity" evidence="9 10">
    <location>
        <position position="176"/>
    </location>
</feature>
<dbReference type="Gene3D" id="1.20.58.860">
    <property type="match status" value="1"/>
</dbReference>
<evidence type="ECO:0000256" key="11">
    <source>
        <dbReference type="RuleBase" id="RU361215"/>
    </source>
</evidence>
<dbReference type="InterPro" id="IPR036959">
    <property type="entry name" value="Peptidase_C12_UCH_sf"/>
</dbReference>
<comment type="similarity">
    <text evidence="2 7 10 11">Belongs to the peptidase C12 family.</text>
</comment>
<evidence type="ECO:0000313" key="13">
    <source>
        <dbReference type="EMBL" id="MFH4983251.1"/>
    </source>
</evidence>
<gene>
    <name evidence="13" type="ORF">AB6A40_009960</name>
</gene>
<organism evidence="13 14">
    <name type="scientific">Gnathostoma spinigerum</name>
    <dbReference type="NCBI Taxonomy" id="75299"/>
    <lineage>
        <taxon>Eukaryota</taxon>
        <taxon>Metazoa</taxon>
        <taxon>Ecdysozoa</taxon>
        <taxon>Nematoda</taxon>
        <taxon>Chromadorea</taxon>
        <taxon>Rhabditida</taxon>
        <taxon>Spirurina</taxon>
        <taxon>Gnathostomatomorpha</taxon>
        <taxon>Gnathostomatoidea</taxon>
        <taxon>Gnathostomatidae</taxon>
        <taxon>Gnathostoma</taxon>
    </lineage>
</organism>
<evidence type="ECO:0000256" key="9">
    <source>
        <dbReference type="PIRSR" id="PIRSR038120-2"/>
    </source>
</evidence>
<dbReference type="FunFam" id="3.40.532.10:FF:000009">
    <property type="entry name" value="Ubiquitin carboxyl-terminal hydrolase"/>
    <property type="match status" value="1"/>
</dbReference>
<dbReference type="PIRSF" id="PIRSF038120">
    <property type="entry name" value="Ubiquitinyl_hydrolase_UCH37"/>
    <property type="match status" value="1"/>
</dbReference>
<evidence type="ECO:0000256" key="3">
    <source>
        <dbReference type="ARBA" id="ARBA00022670"/>
    </source>
</evidence>
<reference evidence="13 14" key="1">
    <citation type="submission" date="2024-08" db="EMBL/GenBank/DDBJ databases">
        <title>Gnathostoma spinigerum genome.</title>
        <authorList>
            <person name="Gonzalez-Bertolin B."/>
            <person name="Monzon S."/>
            <person name="Zaballos A."/>
            <person name="Jimenez P."/>
            <person name="Dekumyoy P."/>
            <person name="Varona S."/>
            <person name="Cuesta I."/>
            <person name="Sumanam S."/>
            <person name="Adisakwattana P."/>
            <person name="Gasser R.B."/>
            <person name="Hernandez-Gonzalez A."/>
            <person name="Young N.D."/>
            <person name="Perteguer M.J."/>
        </authorList>
    </citation>
    <scope>NUCLEOTIDE SEQUENCE [LARGE SCALE GENOMIC DNA]</scope>
    <source>
        <strain evidence="13">AL3</strain>
        <tissue evidence="13">Liver</tissue>
    </source>
</reference>
<dbReference type="Proteomes" id="UP001608902">
    <property type="component" value="Unassembled WGS sequence"/>
</dbReference>
<dbReference type="PROSITE" id="PS52049">
    <property type="entry name" value="ULD"/>
    <property type="match status" value="1"/>
</dbReference>
<dbReference type="EMBL" id="JBGFUD010011588">
    <property type="protein sequence ID" value="MFH4983251.1"/>
    <property type="molecule type" value="Genomic_DNA"/>
</dbReference>
<dbReference type="InterPro" id="IPR017390">
    <property type="entry name" value="Ubiquitinyl_hydrolase_UCH37"/>
</dbReference>
<sequence>MSDQASWCLIESDPGVFTELVRGFGVTGVQVEELYSLEHEQFVNLKPVHGLIFLFKWRAGDEPSGDFVLDNKKIFFAQQVIQNACATQALINMLLNLKPESGVSLGPVLEEFKSFTNGFDPMDRGLSLSNCEKIRNVHNSFARQHLFEVDIRVPEKEDNYHFITYVPVDGHIYELDGLREAPIDLGVVKEGEDWLDVVRPIISKRIQKYSEGEIHFNLMAVISDRKMKYEKRLEEISQAGMDSEAVTEEVSHLRALIAAEEENAKSYKVENIRRRHNYVPFIVELIKILAKEGKLVPLVQQAQERANQKANEQKAQKLKNKA</sequence>
<evidence type="ECO:0000256" key="2">
    <source>
        <dbReference type="ARBA" id="ARBA00009326"/>
    </source>
</evidence>
<comment type="caution">
    <text evidence="13">The sequence shown here is derived from an EMBL/GenBank/DDBJ whole genome shotgun (WGS) entry which is preliminary data.</text>
</comment>
<dbReference type="InterPro" id="IPR001578">
    <property type="entry name" value="Peptidase_C12_UCH"/>
</dbReference>
<keyword evidence="14" id="KW-1185">Reference proteome</keyword>